<dbReference type="Proteomes" id="UP000265515">
    <property type="component" value="Unassembled WGS sequence"/>
</dbReference>
<dbReference type="AlphaFoldDB" id="A0A388KES0"/>
<comment type="caution">
    <text evidence="1">The sequence shown here is derived from an EMBL/GenBank/DDBJ whole genome shotgun (WGS) entry which is preliminary data.</text>
</comment>
<dbReference type="EMBL" id="BFEA01000101">
    <property type="protein sequence ID" value="GBG68531.1"/>
    <property type="molecule type" value="Genomic_DNA"/>
</dbReference>
<dbReference type="OrthoDB" id="8067420at2759"/>
<evidence type="ECO:0000313" key="2">
    <source>
        <dbReference type="Proteomes" id="UP000265515"/>
    </source>
</evidence>
<protein>
    <recommendedName>
        <fullName evidence="3">Reverse transcriptase domain-containing protein</fullName>
    </recommendedName>
</protein>
<sequence>MIPTDCSEDSLPAAVKFYVQCAMRVQRERSSSHAIKVNVEADGRLRPAWVDAGQAEGMDSMIFNEQDIYWLTEWCIVNSILRMGDHVWRQTRGIPMGLACSPIWCDIYFFKYEYHAMMRLIDTGNAHLVPCFANTVRYIDDLSSINNTIIRDFMRSRQDRENDDPCWIYPDEFIKIEENTEVVVDGWGCKANFLSMTISITSPITGSYTTYRHDKRLGLGFVPCRFMRYRSNRSAKQSLQIITTQVALIMLLCSEPKDVAE</sequence>
<proteinExistence type="predicted"/>
<evidence type="ECO:0000313" key="1">
    <source>
        <dbReference type="EMBL" id="GBG68531.1"/>
    </source>
</evidence>
<keyword evidence="2" id="KW-1185">Reference proteome</keyword>
<accession>A0A388KES0</accession>
<dbReference type="Gramene" id="GBG68531">
    <property type="protein sequence ID" value="GBG68531"/>
    <property type="gene ID" value="CBR_g3075"/>
</dbReference>
<name>A0A388KES0_CHABU</name>
<evidence type="ECO:0008006" key="3">
    <source>
        <dbReference type="Google" id="ProtNLM"/>
    </source>
</evidence>
<gene>
    <name evidence="1" type="ORF">CBR_g3075</name>
</gene>
<reference evidence="1 2" key="1">
    <citation type="journal article" date="2018" name="Cell">
        <title>The Chara Genome: Secondary Complexity and Implications for Plant Terrestrialization.</title>
        <authorList>
            <person name="Nishiyama T."/>
            <person name="Sakayama H."/>
            <person name="Vries J.D."/>
            <person name="Buschmann H."/>
            <person name="Saint-Marcoux D."/>
            <person name="Ullrich K.K."/>
            <person name="Haas F.B."/>
            <person name="Vanderstraeten L."/>
            <person name="Becker D."/>
            <person name="Lang D."/>
            <person name="Vosolsobe S."/>
            <person name="Rombauts S."/>
            <person name="Wilhelmsson P.K.I."/>
            <person name="Janitza P."/>
            <person name="Kern R."/>
            <person name="Heyl A."/>
            <person name="Rumpler F."/>
            <person name="Villalobos L.I.A.C."/>
            <person name="Clay J.M."/>
            <person name="Skokan R."/>
            <person name="Toyoda A."/>
            <person name="Suzuki Y."/>
            <person name="Kagoshima H."/>
            <person name="Schijlen E."/>
            <person name="Tajeshwar N."/>
            <person name="Catarino B."/>
            <person name="Hetherington A.J."/>
            <person name="Saltykova A."/>
            <person name="Bonnot C."/>
            <person name="Breuninger H."/>
            <person name="Symeonidi A."/>
            <person name="Radhakrishnan G.V."/>
            <person name="Van Nieuwerburgh F."/>
            <person name="Deforce D."/>
            <person name="Chang C."/>
            <person name="Karol K.G."/>
            <person name="Hedrich R."/>
            <person name="Ulvskov P."/>
            <person name="Glockner G."/>
            <person name="Delwiche C.F."/>
            <person name="Petrasek J."/>
            <person name="Van de Peer Y."/>
            <person name="Friml J."/>
            <person name="Beilby M."/>
            <person name="Dolan L."/>
            <person name="Kohara Y."/>
            <person name="Sugano S."/>
            <person name="Fujiyama A."/>
            <person name="Delaux P.-M."/>
            <person name="Quint M."/>
            <person name="TheiBen G."/>
            <person name="Hagemann M."/>
            <person name="Harholt J."/>
            <person name="Dunand C."/>
            <person name="Zachgo S."/>
            <person name="Langdale J."/>
            <person name="Maumus F."/>
            <person name="Straeten D.V.D."/>
            <person name="Gould S.B."/>
            <person name="Rensing S.A."/>
        </authorList>
    </citation>
    <scope>NUCLEOTIDE SEQUENCE [LARGE SCALE GENOMIC DNA]</scope>
    <source>
        <strain evidence="1 2">S276</strain>
    </source>
</reference>
<organism evidence="1 2">
    <name type="scientific">Chara braunii</name>
    <name type="common">Braun's stonewort</name>
    <dbReference type="NCBI Taxonomy" id="69332"/>
    <lineage>
        <taxon>Eukaryota</taxon>
        <taxon>Viridiplantae</taxon>
        <taxon>Streptophyta</taxon>
        <taxon>Charophyceae</taxon>
        <taxon>Charales</taxon>
        <taxon>Characeae</taxon>
        <taxon>Chara</taxon>
    </lineage>
</organism>